<evidence type="ECO:0000313" key="2">
    <source>
        <dbReference type="Proteomes" id="UP000292362"/>
    </source>
</evidence>
<protein>
    <submittedName>
        <fullName evidence="1">Uncharacterized protein</fullName>
    </submittedName>
</protein>
<name>A0A4Q9L726_9MICR</name>
<dbReference type="SUPFAM" id="SSF52047">
    <property type="entry name" value="RNI-like"/>
    <property type="match status" value="1"/>
</dbReference>
<dbReference type="Gene3D" id="3.80.10.10">
    <property type="entry name" value="Ribonuclease Inhibitor"/>
    <property type="match status" value="2"/>
</dbReference>
<proteinExistence type="predicted"/>
<dbReference type="InterPro" id="IPR032675">
    <property type="entry name" value="LRR_dom_sf"/>
</dbReference>
<accession>A0A4Q9L726</accession>
<dbReference type="EMBL" id="PITJ01000312">
    <property type="protein sequence ID" value="TBU03334.1"/>
    <property type="molecule type" value="Genomic_DNA"/>
</dbReference>
<gene>
    <name evidence="1" type="ORF">CWI37_0312p0040</name>
</gene>
<dbReference type="AlphaFoldDB" id="A0A4Q9L726"/>
<sequence length="789" mass="93350">MELYTDRANKNIFSSNKTFILVSIYIILSLKIVSSHKFTYGFIRDQNSGILFFRENKKEILLEAELCDDYELNFYYNIDTIQFNQENCFFRYKKDNFVGFEKLNNILLTNTFQNRPTKGIIECNFDLSYILKLTNDITEIPFNLNCFQFKCILTTLKYLNVVNNKNMVKLLEAVLFNNFINQSNNDLKGKNGNFEEIFSSNFFVNMELTLKKNFLLAFLNVFTIKYIFNGENLILLSKNTEDYNSALFDENIPYKSLMLNNLNIFYIFENILKDSYVLNIFTILLNQINMNSLILDNNLNLKILDLDFKFHIFLAKTFKSITISNFRNSSSILFFSKLSVIFRNDIEYLCLANLQVSSRALVLFLNQKNLKGLSLLHGVFELEHIKFIKENTDPNETLEFIKFQCVILENTWWNYILRKTNIRKIIIFFFTFLEQKDFMAKFIELDTPKFLLHLEINFCYSEIPEDFYHALIYFRSLQTLKLRSYKNDKNTEAFLAKAIENLKDLECFKIVQENIFNFLYYPIFYGHSLKYLHLESLFSDPEIPLLCFGNSYKSLSQLILVNIYISMSSLIEISKLENLTLLSIIFCIFEKNTIDLQKYNFMSKNIYSLELNDINIDIFNYFDIMNEMDYLIYLNLTTCRLFSGYLAKLSSGCNSRLKRLVYESSKLDSNDLARIGNLEVLENLNFSECKFINTNFHVLGNDCKFLNSLRNLNLSFVETTLEDLNYLKKFKNLEELSLTSFPCLNFETIKKYIFPLPISYLSTRINSKRDDFNIICRYFYEKNIIISFI</sequence>
<dbReference type="VEuPathDB" id="MicrosporidiaDB:CWI37_0312p0040"/>
<comment type="caution">
    <text evidence="1">The sequence shown here is derived from an EMBL/GenBank/DDBJ whole genome shotgun (WGS) entry which is preliminary data.</text>
</comment>
<reference evidence="1 2" key="1">
    <citation type="submission" date="2017-12" db="EMBL/GenBank/DDBJ databases">
        <authorList>
            <person name="Pombert J.-F."/>
            <person name="Haag K.L."/>
            <person name="Ebert D."/>
        </authorList>
    </citation>
    <scope>NUCLEOTIDE SEQUENCE [LARGE SCALE GENOMIC DNA]</scope>
    <source>
        <strain evidence="1">FI-OER-3-3</strain>
    </source>
</reference>
<evidence type="ECO:0000313" key="1">
    <source>
        <dbReference type="EMBL" id="TBU03334.1"/>
    </source>
</evidence>
<organism evidence="1 2">
    <name type="scientific">Hamiltosporidium tvaerminnensis</name>
    <dbReference type="NCBI Taxonomy" id="1176355"/>
    <lineage>
        <taxon>Eukaryota</taxon>
        <taxon>Fungi</taxon>
        <taxon>Fungi incertae sedis</taxon>
        <taxon>Microsporidia</taxon>
        <taxon>Dubosqiidae</taxon>
        <taxon>Hamiltosporidium</taxon>
    </lineage>
</organism>
<dbReference type="Proteomes" id="UP000292362">
    <property type="component" value="Unassembled WGS sequence"/>
</dbReference>